<accession>A0ABV9YRF1</accession>
<gene>
    <name evidence="4" type="ORF">ACFPBZ_17365</name>
</gene>
<feature type="transmembrane region" description="Helical" evidence="2">
    <location>
        <begin position="202"/>
        <end position="224"/>
    </location>
</feature>
<protein>
    <submittedName>
        <fullName evidence="4">PH domain-containing protein</fullName>
    </submittedName>
</protein>
<dbReference type="PANTHER" id="PTHR34473:SF3">
    <property type="entry name" value="TRANSMEMBRANE PROTEIN-RELATED"/>
    <property type="match status" value="1"/>
</dbReference>
<evidence type="ECO:0000256" key="2">
    <source>
        <dbReference type="SAM" id="Phobius"/>
    </source>
</evidence>
<dbReference type="InterPro" id="IPR014529">
    <property type="entry name" value="UCP026631"/>
</dbReference>
<dbReference type="InterPro" id="IPR005182">
    <property type="entry name" value="YdbS-like_PH"/>
</dbReference>
<organism evidence="4 5">
    <name type="scientific">Actinomycetospora atypica</name>
    <dbReference type="NCBI Taxonomy" id="1290095"/>
    <lineage>
        <taxon>Bacteria</taxon>
        <taxon>Bacillati</taxon>
        <taxon>Actinomycetota</taxon>
        <taxon>Actinomycetes</taxon>
        <taxon>Pseudonocardiales</taxon>
        <taxon>Pseudonocardiaceae</taxon>
        <taxon>Actinomycetospora</taxon>
    </lineage>
</organism>
<feature type="transmembrane region" description="Helical" evidence="2">
    <location>
        <begin position="389"/>
        <end position="410"/>
    </location>
</feature>
<feature type="transmembrane region" description="Helical" evidence="2">
    <location>
        <begin position="244"/>
        <end position="270"/>
    </location>
</feature>
<keyword evidence="2" id="KW-0472">Membrane</keyword>
<dbReference type="EMBL" id="JBHSIV010000018">
    <property type="protein sequence ID" value="MFC5063993.1"/>
    <property type="molecule type" value="Genomic_DNA"/>
</dbReference>
<dbReference type="PIRSF" id="PIRSF026631">
    <property type="entry name" value="UCP026631"/>
    <property type="match status" value="1"/>
</dbReference>
<dbReference type="Pfam" id="PF03703">
    <property type="entry name" value="bPH_2"/>
    <property type="match status" value="2"/>
</dbReference>
<evidence type="ECO:0000256" key="1">
    <source>
        <dbReference type="SAM" id="MobiDB-lite"/>
    </source>
</evidence>
<dbReference type="RefSeq" id="WP_378037335.1">
    <property type="nucleotide sequence ID" value="NZ_JBHSIV010000018.1"/>
</dbReference>
<feature type="transmembrane region" description="Helical" evidence="2">
    <location>
        <begin position="62"/>
        <end position="84"/>
    </location>
</feature>
<reference evidence="5" key="1">
    <citation type="journal article" date="2019" name="Int. J. Syst. Evol. Microbiol.">
        <title>The Global Catalogue of Microorganisms (GCM) 10K type strain sequencing project: providing services to taxonomists for standard genome sequencing and annotation.</title>
        <authorList>
            <consortium name="The Broad Institute Genomics Platform"/>
            <consortium name="The Broad Institute Genome Sequencing Center for Infectious Disease"/>
            <person name="Wu L."/>
            <person name="Ma J."/>
        </authorList>
    </citation>
    <scope>NUCLEOTIDE SEQUENCE [LARGE SCALE GENOMIC DNA]</scope>
    <source>
        <strain evidence="5">CGMCC 4.7093</strain>
    </source>
</reference>
<keyword evidence="5" id="KW-1185">Reference proteome</keyword>
<feature type="domain" description="YdbS-like PH" evidence="3">
    <location>
        <begin position="88"/>
        <end position="167"/>
    </location>
</feature>
<evidence type="ECO:0000259" key="3">
    <source>
        <dbReference type="Pfam" id="PF03703"/>
    </source>
</evidence>
<proteinExistence type="predicted"/>
<dbReference type="Proteomes" id="UP001595947">
    <property type="component" value="Unassembled WGS sequence"/>
</dbReference>
<feature type="region of interest" description="Disordered" evidence="1">
    <location>
        <begin position="1"/>
        <end position="20"/>
    </location>
</feature>
<comment type="caution">
    <text evidence="4">The sequence shown here is derived from an EMBL/GenBank/DDBJ whole genome shotgun (WGS) entry which is preliminary data.</text>
</comment>
<name>A0ABV9YRF1_9PSEU</name>
<feature type="domain" description="YdbS-like PH" evidence="3">
    <location>
        <begin position="448"/>
        <end position="506"/>
    </location>
</feature>
<sequence length="528" mass="55170">MTSSETPADLPDDGPGPAGSGWRRLDVRTVLASSVLALGACLAGGVPTLAGMRQAGGTAFTVAAVLVVGGTILLVGLAAVLEYVRLERTRFRIGADRVELHTGIVVRTRKGLARERVRTVEVTADPVLRLLGLATLRIGTGQRSSATDRPLELRALRRADAESVRRELLDRDRPDEAEPSLAVATPRGDETLAVLDPGWIRFAPISALTPALGVAAFGAVLQGADWIGLQRTVLDETVAAVQALGFVVSLLVGLVVVVVVGTVGSLAVFVESWWAFRLTREAGAGGLGSLHVRRGLLTTRSTTLEENRLRGVAVIEPLGARALGAARLDAVATGLSHADGQRSDPKGLLPVAPLAVVERVVADVLREPAAPTAQVTLRPHPPAARRRRLRWGCAAGLVPAVVVAVLALGFGSLTLTVTAAVLAVVGIVVGVRLGIVAHRNLGHGLVGTYVVSRHGAPGRRTVALRRDGILTWSVSQTVFQRRAGLATLWFTTAAGDGRYGVFDLTAADAVAFAVETLGDQLEPFLSVG</sequence>
<keyword evidence="2" id="KW-0812">Transmembrane</keyword>
<keyword evidence="2" id="KW-1133">Transmembrane helix</keyword>
<evidence type="ECO:0000313" key="5">
    <source>
        <dbReference type="Proteomes" id="UP001595947"/>
    </source>
</evidence>
<feature type="transmembrane region" description="Helical" evidence="2">
    <location>
        <begin position="30"/>
        <end position="50"/>
    </location>
</feature>
<evidence type="ECO:0000313" key="4">
    <source>
        <dbReference type="EMBL" id="MFC5063993.1"/>
    </source>
</evidence>
<dbReference type="PANTHER" id="PTHR34473">
    <property type="entry name" value="UPF0699 TRANSMEMBRANE PROTEIN YDBS"/>
    <property type="match status" value="1"/>
</dbReference>
<feature type="transmembrane region" description="Helical" evidence="2">
    <location>
        <begin position="416"/>
        <end position="435"/>
    </location>
</feature>